<sequence>MSRDHHVKHLYNLTVQFHETLGAFKGMVHAKNTENGSFDTKFFGTDKSYHEFLQAQDIKALVNKRSTTMPPVGPDIGKHLLKISVPHSGVATKAKPFRVANESNNKTLLEHLAKKPVDKIADVLLTVNLPFAEPQEDDGKGNRNKKEKSKASGASQNTLVLDEDMRRESSFEMEWVKQLGDKWRCNLCEGSPSHACYVFPESGLHLPLTPVLLKRWAIARVST</sequence>
<protein>
    <submittedName>
        <fullName evidence="2">BQ2448_3522 protein</fullName>
    </submittedName>
</protein>
<dbReference type="AlphaFoldDB" id="A0A238FA89"/>
<keyword evidence="3" id="KW-1185">Reference proteome</keyword>
<evidence type="ECO:0000313" key="3">
    <source>
        <dbReference type="Proteomes" id="UP000198372"/>
    </source>
</evidence>
<name>A0A238FA89_9BASI</name>
<dbReference type="Proteomes" id="UP000198372">
    <property type="component" value="Unassembled WGS sequence"/>
</dbReference>
<accession>A0A238FA89</accession>
<organism evidence="2 3">
    <name type="scientific">Microbotryum intermedium</name>
    <dbReference type="NCBI Taxonomy" id="269621"/>
    <lineage>
        <taxon>Eukaryota</taxon>
        <taxon>Fungi</taxon>
        <taxon>Dikarya</taxon>
        <taxon>Basidiomycota</taxon>
        <taxon>Pucciniomycotina</taxon>
        <taxon>Microbotryomycetes</taxon>
        <taxon>Microbotryales</taxon>
        <taxon>Microbotryaceae</taxon>
        <taxon>Microbotryum</taxon>
    </lineage>
</organism>
<feature type="region of interest" description="Disordered" evidence="1">
    <location>
        <begin position="132"/>
        <end position="156"/>
    </location>
</feature>
<evidence type="ECO:0000313" key="2">
    <source>
        <dbReference type="EMBL" id="SCV70760.1"/>
    </source>
</evidence>
<gene>
    <name evidence="2" type="ORF">BQ2448_3522</name>
</gene>
<evidence type="ECO:0000256" key="1">
    <source>
        <dbReference type="SAM" id="MobiDB-lite"/>
    </source>
</evidence>
<dbReference type="EMBL" id="FMSP01000006">
    <property type="protein sequence ID" value="SCV70760.1"/>
    <property type="molecule type" value="Genomic_DNA"/>
</dbReference>
<reference evidence="3" key="1">
    <citation type="submission" date="2016-09" db="EMBL/GenBank/DDBJ databases">
        <authorList>
            <person name="Jeantristanb JTB J.-T."/>
            <person name="Ricardo R."/>
        </authorList>
    </citation>
    <scope>NUCLEOTIDE SEQUENCE [LARGE SCALE GENOMIC DNA]</scope>
</reference>
<proteinExistence type="predicted"/>